<evidence type="ECO:0000259" key="7">
    <source>
        <dbReference type="PROSITE" id="PS50850"/>
    </source>
</evidence>
<evidence type="ECO:0000256" key="4">
    <source>
        <dbReference type="ARBA" id="ARBA00022989"/>
    </source>
</evidence>
<dbReference type="Gene3D" id="1.20.1250.20">
    <property type="entry name" value="MFS general substrate transporter like domains"/>
    <property type="match status" value="1"/>
</dbReference>
<dbReference type="PROSITE" id="PS50850">
    <property type="entry name" value="MFS"/>
    <property type="match status" value="1"/>
</dbReference>
<dbReference type="GO" id="GO:0022857">
    <property type="term" value="F:transmembrane transporter activity"/>
    <property type="evidence" value="ECO:0007669"/>
    <property type="project" value="InterPro"/>
</dbReference>
<feature type="domain" description="Major facilitator superfamily (MFS) profile" evidence="7">
    <location>
        <begin position="10"/>
        <end position="205"/>
    </location>
</feature>
<comment type="caution">
    <text evidence="8">The sequence shown here is derived from an EMBL/GenBank/DDBJ whole genome shotgun (WGS) entry which is preliminary data.</text>
</comment>
<name>A0A7J5UJJ4_9MICO</name>
<sequence>APAALPAPSVRAGAALAPLRAGAARRWIVSEVAGYAAWTSLLTFAGAFFIQRLGVRESVAGWLLAGAAGAYLLASVRSGRLSRRWPRRRLIATAALVMAVLLPLMLGAARTTPVAVALFCVLGLAAGTRTPVSASLGLDQLPGQPAAMMAARTGATQLGYLVGAVLGGAVISGAGYPALGLVLAVVMATSAALVRRVDDPADPRP</sequence>
<reference evidence="8 9" key="1">
    <citation type="submission" date="2019-10" db="EMBL/GenBank/DDBJ databases">
        <title>Georgenia wutianyii sp. nov. and Georgenia yuyongxinii sp. nov. isolated from plateau pika (Ochotona curzoniae) in the Qinghai-Tibet plateau of China.</title>
        <authorList>
            <person name="Tian Z."/>
        </authorList>
    </citation>
    <scope>NUCLEOTIDE SEQUENCE [LARGE SCALE GENOMIC DNA]</scope>
    <source>
        <strain evidence="8 9">DSM 21501</strain>
    </source>
</reference>
<protein>
    <submittedName>
        <fullName evidence="8">MFS transporter</fullName>
    </submittedName>
</protein>
<evidence type="ECO:0000313" key="9">
    <source>
        <dbReference type="Proteomes" id="UP000451860"/>
    </source>
</evidence>
<evidence type="ECO:0000256" key="5">
    <source>
        <dbReference type="ARBA" id="ARBA00023136"/>
    </source>
</evidence>
<dbReference type="InterPro" id="IPR036259">
    <property type="entry name" value="MFS_trans_sf"/>
</dbReference>
<dbReference type="PANTHER" id="PTHR43124">
    <property type="entry name" value="PURINE EFFLUX PUMP PBUE"/>
    <property type="match status" value="1"/>
</dbReference>
<dbReference type="EMBL" id="WHJE01000170">
    <property type="protein sequence ID" value="KAE8762450.1"/>
    <property type="molecule type" value="Genomic_DNA"/>
</dbReference>
<feature type="non-terminal residue" evidence="8">
    <location>
        <position position="1"/>
    </location>
</feature>
<feature type="transmembrane region" description="Helical" evidence="6">
    <location>
        <begin position="59"/>
        <end position="78"/>
    </location>
</feature>
<comment type="subcellular location">
    <subcellularLocation>
        <location evidence="1">Cell membrane</location>
        <topology evidence="1">Multi-pass membrane protein</topology>
    </subcellularLocation>
</comment>
<feature type="transmembrane region" description="Helical" evidence="6">
    <location>
        <begin position="90"/>
        <end position="109"/>
    </location>
</feature>
<evidence type="ECO:0000256" key="1">
    <source>
        <dbReference type="ARBA" id="ARBA00004651"/>
    </source>
</evidence>
<dbReference type="Proteomes" id="UP000451860">
    <property type="component" value="Unassembled WGS sequence"/>
</dbReference>
<proteinExistence type="predicted"/>
<dbReference type="PANTHER" id="PTHR43124:SF3">
    <property type="entry name" value="CHLORAMPHENICOL EFFLUX PUMP RV0191"/>
    <property type="match status" value="1"/>
</dbReference>
<feature type="transmembrane region" description="Helical" evidence="6">
    <location>
        <begin position="32"/>
        <end position="53"/>
    </location>
</feature>
<dbReference type="SUPFAM" id="SSF103473">
    <property type="entry name" value="MFS general substrate transporter"/>
    <property type="match status" value="1"/>
</dbReference>
<organism evidence="8 9">
    <name type="scientific">Georgenia thermotolerans</name>
    <dbReference type="NCBI Taxonomy" id="527326"/>
    <lineage>
        <taxon>Bacteria</taxon>
        <taxon>Bacillati</taxon>
        <taxon>Actinomycetota</taxon>
        <taxon>Actinomycetes</taxon>
        <taxon>Micrococcales</taxon>
        <taxon>Bogoriellaceae</taxon>
        <taxon>Georgenia</taxon>
    </lineage>
</organism>
<evidence type="ECO:0000313" key="8">
    <source>
        <dbReference type="EMBL" id="KAE8762450.1"/>
    </source>
</evidence>
<evidence type="ECO:0000256" key="3">
    <source>
        <dbReference type="ARBA" id="ARBA00022692"/>
    </source>
</evidence>
<evidence type="ECO:0000256" key="6">
    <source>
        <dbReference type="SAM" id="Phobius"/>
    </source>
</evidence>
<dbReference type="RefSeq" id="WP_152359869.1">
    <property type="nucleotide sequence ID" value="NZ_WHJE01000170.1"/>
</dbReference>
<dbReference type="InterPro" id="IPR020846">
    <property type="entry name" value="MFS_dom"/>
</dbReference>
<accession>A0A7J5UJJ4</accession>
<evidence type="ECO:0000256" key="2">
    <source>
        <dbReference type="ARBA" id="ARBA00022475"/>
    </source>
</evidence>
<feature type="transmembrane region" description="Helical" evidence="6">
    <location>
        <begin position="150"/>
        <end position="170"/>
    </location>
</feature>
<keyword evidence="9" id="KW-1185">Reference proteome</keyword>
<keyword evidence="2" id="KW-1003">Cell membrane</keyword>
<dbReference type="InterPro" id="IPR011701">
    <property type="entry name" value="MFS"/>
</dbReference>
<dbReference type="AlphaFoldDB" id="A0A7J5UJJ4"/>
<gene>
    <name evidence="8" type="ORF">GB883_19350</name>
</gene>
<keyword evidence="5 6" id="KW-0472">Membrane</keyword>
<dbReference type="InterPro" id="IPR050189">
    <property type="entry name" value="MFS_Efflux_Transporters"/>
</dbReference>
<dbReference type="GO" id="GO:0005886">
    <property type="term" value="C:plasma membrane"/>
    <property type="evidence" value="ECO:0007669"/>
    <property type="project" value="UniProtKB-SubCell"/>
</dbReference>
<dbReference type="Pfam" id="PF07690">
    <property type="entry name" value="MFS_1"/>
    <property type="match status" value="1"/>
</dbReference>
<feature type="transmembrane region" description="Helical" evidence="6">
    <location>
        <begin position="115"/>
        <end position="138"/>
    </location>
</feature>
<dbReference type="OrthoDB" id="5197972at2"/>
<keyword evidence="3 6" id="KW-0812">Transmembrane</keyword>
<keyword evidence="4 6" id="KW-1133">Transmembrane helix</keyword>